<proteinExistence type="predicted"/>
<sequence length="94" mass="10633">MTNNSLPKNLSENFKNGEITNDQLNAVLDATREDQTTPLFEIENIPGITHVMRQGHRLDFYAGTDLMGSILISESETGPRGDKPAWMRTYDHVR</sequence>
<feature type="compositionally biased region" description="Basic and acidic residues" evidence="1">
    <location>
        <begin position="77"/>
        <end position="94"/>
    </location>
</feature>
<evidence type="ECO:0000313" key="2">
    <source>
        <dbReference type="EMBL" id="QHT87799.1"/>
    </source>
</evidence>
<evidence type="ECO:0000256" key="1">
    <source>
        <dbReference type="SAM" id="MobiDB-lite"/>
    </source>
</evidence>
<name>A0A6C0I4T0_9ZZZZ</name>
<protein>
    <submittedName>
        <fullName evidence="2">Uncharacterized protein</fullName>
    </submittedName>
</protein>
<organism evidence="2">
    <name type="scientific">viral metagenome</name>
    <dbReference type="NCBI Taxonomy" id="1070528"/>
    <lineage>
        <taxon>unclassified sequences</taxon>
        <taxon>metagenomes</taxon>
        <taxon>organismal metagenomes</taxon>
    </lineage>
</organism>
<reference evidence="2" key="1">
    <citation type="journal article" date="2020" name="Nature">
        <title>Giant virus diversity and host interactions through global metagenomics.</title>
        <authorList>
            <person name="Schulz F."/>
            <person name="Roux S."/>
            <person name="Paez-Espino D."/>
            <person name="Jungbluth S."/>
            <person name="Walsh D.A."/>
            <person name="Denef V.J."/>
            <person name="McMahon K.D."/>
            <person name="Konstantinidis K.T."/>
            <person name="Eloe-Fadrosh E.A."/>
            <person name="Kyrpides N.C."/>
            <person name="Woyke T."/>
        </authorList>
    </citation>
    <scope>NUCLEOTIDE SEQUENCE</scope>
    <source>
        <strain evidence="2">GVMAG-M-3300023184-191</strain>
    </source>
</reference>
<feature type="region of interest" description="Disordered" evidence="1">
    <location>
        <begin position="75"/>
        <end position="94"/>
    </location>
</feature>
<dbReference type="EMBL" id="MN740101">
    <property type="protein sequence ID" value="QHT87799.1"/>
    <property type="molecule type" value="Genomic_DNA"/>
</dbReference>
<accession>A0A6C0I4T0</accession>
<dbReference type="AlphaFoldDB" id="A0A6C0I4T0"/>